<protein>
    <submittedName>
        <fullName evidence="1">Uncharacterized protein</fullName>
    </submittedName>
</protein>
<organism evidence="1 2">
    <name type="scientific">Chaetomium tenue</name>
    <dbReference type="NCBI Taxonomy" id="1854479"/>
    <lineage>
        <taxon>Eukaryota</taxon>
        <taxon>Fungi</taxon>
        <taxon>Dikarya</taxon>
        <taxon>Ascomycota</taxon>
        <taxon>Pezizomycotina</taxon>
        <taxon>Sordariomycetes</taxon>
        <taxon>Sordariomycetidae</taxon>
        <taxon>Sordariales</taxon>
        <taxon>Chaetomiaceae</taxon>
        <taxon>Chaetomium</taxon>
    </lineage>
</organism>
<comment type="caution">
    <text evidence="1">The sequence shown here is derived from an EMBL/GenBank/DDBJ whole genome shotgun (WGS) entry which is preliminary data.</text>
</comment>
<dbReference type="Proteomes" id="UP000724584">
    <property type="component" value="Unassembled WGS sequence"/>
</dbReference>
<evidence type="ECO:0000313" key="2">
    <source>
        <dbReference type="Proteomes" id="UP000724584"/>
    </source>
</evidence>
<keyword evidence="2" id="KW-1185">Reference proteome</keyword>
<dbReference type="EMBL" id="JAGIZQ010000003">
    <property type="protein sequence ID" value="KAH6636486.1"/>
    <property type="molecule type" value="Genomic_DNA"/>
</dbReference>
<reference evidence="1 2" key="1">
    <citation type="journal article" date="2021" name="Nat. Commun.">
        <title>Genetic determinants of endophytism in the Arabidopsis root mycobiome.</title>
        <authorList>
            <person name="Mesny F."/>
            <person name="Miyauchi S."/>
            <person name="Thiergart T."/>
            <person name="Pickel B."/>
            <person name="Atanasova L."/>
            <person name="Karlsson M."/>
            <person name="Huettel B."/>
            <person name="Barry K.W."/>
            <person name="Haridas S."/>
            <person name="Chen C."/>
            <person name="Bauer D."/>
            <person name="Andreopoulos W."/>
            <person name="Pangilinan J."/>
            <person name="LaButti K."/>
            <person name="Riley R."/>
            <person name="Lipzen A."/>
            <person name="Clum A."/>
            <person name="Drula E."/>
            <person name="Henrissat B."/>
            <person name="Kohler A."/>
            <person name="Grigoriev I.V."/>
            <person name="Martin F.M."/>
            <person name="Hacquard S."/>
        </authorList>
    </citation>
    <scope>NUCLEOTIDE SEQUENCE [LARGE SCALE GENOMIC DNA]</scope>
    <source>
        <strain evidence="1 2">MPI-SDFR-AT-0079</strain>
    </source>
</reference>
<gene>
    <name evidence="1" type="ORF">F5144DRAFT_181772</name>
</gene>
<name>A0ACB7PHH0_9PEZI</name>
<accession>A0ACB7PHH0</accession>
<evidence type="ECO:0000313" key="1">
    <source>
        <dbReference type="EMBL" id="KAH6636486.1"/>
    </source>
</evidence>
<proteinExistence type="predicted"/>
<sequence>MFGLEFHTLGHVIFNWDVMVLFYFAKPDYITRRVVTPSLLTSNGVACRSEFTARPVRSDITYYRGPRPFAVIEFKKRGVIRQAEFRAAIKNTRSPRRGLRWRQRSSLECCFRHRQAGTDEATLNGVDLGLAMLLACPTRGTTRWNAGIGESGGDGWSGAAGCHKTSEMVGW</sequence>